<dbReference type="KEGG" id="metu:GNH96_11435"/>
<proteinExistence type="predicted"/>
<evidence type="ECO:0000313" key="1">
    <source>
        <dbReference type="EMBL" id="QJD30527.1"/>
    </source>
</evidence>
<protein>
    <submittedName>
        <fullName evidence="1">Formate dehydrogenase subunit delta</fullName>
    </submittedName>
</protein>
<dbReference type="Pfam" id="PF11390">
    <property type="entry name" value="FdsD"/>
    <property type="match status" value="1"/>
</dbReference>
<name>A0A858Q9J8_9GAMM</name>
<keyword evidence="2" id="KW-1185">Reference proteome</keyword>
<reference evidence="2" key="1">
    <citation type="submission" date="2019-12" db="EMBL/GenBank/DDBJ databases">
        <authorList>
            <person name="Awala S.I."/>
            <person name="Rhee S.K."/>
        </authorList>
    </citation>
    <scope>NUCLEOTIDE SEQUENCE [LARGE SCALE GENOMIC DNA]</scope>
    <source>
        <strain evidence="2">IM1</strain>
    </source>
</reference>
<dbReference type="RefSeq" id="WP_169603802.1">
    <property type="nucleotide sequence ID" value="NZ_CP046565.1"/>
</dbReference>
<dbReference type="AlphaFoldDB" id="A0A858Q9J8"/>
<dbReference type="EMBL" id="CP046565">
    <property type="protein sequence ID" value="QJD30527.1"/>
    <property type="molecule type" value="Genomic_DNA"/>
</dbReference>
<accession>A0A858Q9J8</accession>
<sequence length="77" mass="8588">MHKENLVKMANNISAFFQAEPDHAVAVQGMVDHLHKFWEPRMRRQIIAHLQAGGEGLSPLACDAVAVLRDEQQKNAA</sequence>
<gene>
    <name evidence="1" type="ORF">GNH96_11435</name>
</gene>
<dbReference type="Proteomes" id="UP000503004">
    <property type="component" value="Chromosome"/>
</dbReference>
<evidence type="ECO:0000313" key="2">
    <source>
        <dbReference type="Proteomes" id="UP000503004"/>
    </source>
</evidence>
<organism evidence="1 2">
    <name type="scientific">Methylococcus geothermalis</name>
    <dbReference type="NCBI Taxonomy" id="2681310"/>
    <lineage>
        <taxon>Bacteria</taxon>
        <taxon>Pseudomonadati</taxon>
        <taxon>Pseudomonadota</taxon>
        <taxon>Gammaproteobacteria</taxon>
        <taxon>Methylococcales</taxon>
        <taxon>Methylococcaceae</taxon>
        <taxon>Methylococcus</taxon>
    </lineage>
</organism>
<dbReference type="InterPro" id="IPR021074">
    <property type="entry name" value="Formate_DH_dsu"/>
</dbReference>